<dbReference type="InterPro" id="IPR038488">
    <property type="entry name" value="Integrase_DNA-bd_sf"/>
</dbReference>
<dbReference type="GO" id="GO:0003677">
    <property type="term" value="F:DNA binding"/>
    <property type="evidence" value="ECO:0007669"/>
    <property type="project" value="UniProtKB-UniRule"/>
</dbReference>
<dbReference type="Gene3D" id="1.10.150.130">
    <property type="match status" value="1"/>
</dbReference>
<dbReference type="Gene3D" id="1.10.443.10">
    <property type="entry name" value="Intergrase catalytic core"/>
    <property type="match status" value="1"/>
</dbReference>
<sequence>MGRLSATAVKAAKEPGRYGDGDGLYLVISSKGGKSWVCRIQKNGRRRDIGLGSAKTVSLVLARQRAGKARMQVEAGLDPIAERRKEAGIPTFREAALKVYAENEATWKNRKHRGQWLATLESYAFPVIGDISIADLDGHHVREVIAPIWLPKQETARRVRQRISAVVDWSIGKGYRNLPLPVAAMDKSLPKVKSKSVHHAALPYVEVPAFVAYLRSGNSLGRLAFVGLILTAARSGEIRCATWDEVDLDNALWTIPATRMKAGREHVVPLSQPALDIFIRAHKYRELRSNLVFPGLRTGKPLSDMTLTKICRDAGIAAVPHGFRSSFRDWVAEETEFDGDIAEMALAHAIASKVEAAYRRGNLLEKRRVLMDAWGTYCIPKKQTDEMRPDSL</sequence>
<dbReference type="InterPro" id="IPR010998">
    <property type="entry name" value="Integrase_recombinase_N"/>
</dbReference>
<dbReference type="Pfam" id="PF13356">
    <property type="entry name" value="Arm-DNA-bind_3"/>
    <property type="match status" value="1"/>
</dbReference>
<dbReference type="GeneID" id="85022138"/>
<keyword evidence="4" id="KW-0233">DNA recombination</keyword>
<gene>
    <name evidence="5" type="ORF">GWK63_08225</name>
</gene>
<proteinExistence type="inferred from homology"/>
<dbReference type="PANTHER" id="PTHR30629">
    <property type="entry name" value="PROPHAGE INTEGRASE"/>
    <property type="match status" value="1"/>
</dbReference>
<keyword evidence="6" id="KW-1185">Reference proteome</keyword>
<evidence type="ECO:0000256" key="4">
    <source>
        <dbReference type="ARBA" id="ARBA00023172"/>
    </source>
</evidence>
<keyword evidence="2" id="KW-0229">DNA integration</keyword>
<dbReference type="InterPro" id="IPR050808">
    <property type="entry name" value="Phage_Integrase"/>
</dbReference>
<evidence type="ECO:0000256" key="1">
    <source>
        <dbReference type="ARBA" id="ARBA00008857"/>
    </source>
</evidence>
<evidence type="ECO:0000313" key="5">
    <source>
        <dbReference type="EMBL" id="QIP35448.1"/>
    </source>
</evidence>
<dbReference type="InterPro" id="IPR053876">
    <property type="entry name" value="Phage_int_M"/>
</dbReference>
<dbReference type="InterPro" id="IPR025166">
    <property type="entry name" value="Integrase_DNA_bind_dom"/>
</dbReference>
<dbReference type="InterPro" id="IPR011010">
    <property type="entry name" value="DNA_brk_join_enz"/>
</dbReference>
<evidence type="ECO:0000256" key="3">
    <source>
        <dbReference type="ARBA" id="ARBA00023125"/>
    </source>
</evidence>
<organism evidence="5 6">
    <name type="scientific">Komagataeibacter rhaeticus</name>
    <dbReference type="NCBI Taxonomy" id="215221"/>
    <lineage>
        <taxon>Bacteria</taxon>
        <taxon>Pseudomonadati</taxon>
        <taxon>Pseudomonadota</taxon>
        <taxon>Alphaproteobacteria</taxon>
        <taxon>Acetobacterales</taxon>
        <taxon>Acetobacteraceae</taxon>
        <taxon>Komagataeibacter</taxon>
    </lineage>
</organism>
<dbReference type="SUPFAM" id="SSF56349">
    <property type="entry name" value="DNA breaking-rejoining enzymes"/>
    <property type="match status" value="1"/>
</dbReference>
<dbReference type="Proteomes" id="UP000502533">
    <property type="component" value="Chromosome"/>
</dbReference>
<name>A0A181CAZ4_9PROT</name>
<evidence type="ECO:0000256" key="2">
    <source>
        <dbReference type="ARBA" id="ARBA00022908"/>
    </source>
</evidence>
<dbReference type="PANTHER" id="PTHR30629:SF2">
    <property type="entry name" value="PROPHAGE INTEGRASE INTS-RELATED"/>
    <property type="match status" value="1"/>
</dbReference>
<dbReference type="Gene3D" id="3.30.160.390">
    <property type="entry name" value="Integrase, DNA-binding domain"/>
    <property type="match status" value="1"/>
</dbReference>
<dbReference type="Pfam" id="PF22022">
    <property type="entry name" value="Phage_int_M"/>
    <property type="match status" value="1"/>
</dbReference>
<comment type="similarity">
    <text evidence="1">Belongs to the 'phage' integrase family.</text>
</comment>
<evidence type="ECO:0000313" key="6">
    <source>
        <dbReference type="Proteomes" id="UP000502533"/>
    </source>
</evidence>
<dbReference type="RefSeq" id="WP_083824529.1">
    <property type="nucleotide sequence ID" value="NZ_CP050139.1"/>
</dbReference>
<dbReference type="CDD" id="cd00801">
    <property type="entry name" value="INT_P4_C"/>
    <property type="match status" value="1"/>
</dbReference>
<dbReference type="GO" id="GO:0015074">
    <property type="term" value="P:DNA integration"/>
    <property type="evidence" value="ECO:0007669"/>
    <property type="project" value="UniProtKB-KW"/>
</dbReference>
<dbReference type="PROSITE" id="PS51900">
    <property type="entry name" value="CB"/>
    <property type="match status" value="1"/>
</dbReference>
<keyword evidence="3 5" id="KW-0238">DNA-binding</keyword>
<dbReference type="InterPro" id="IPR002104">
    <property type="entry name" value="Integrase_catalytic"/>
</dbReference>
<protein>
    <submittedName>
        <fullName evidence="5">Integrase arm-type DNA-binding domain-containing protein</fullName>
    </submittedName>
</protein>
<dbReference type="EMBL" id="CP050139">
    <property type="protein sequence ID" value="QIP35448.1"/>
    <property type="molecule type" value="Genomic_DNA"/>
</dbReference>
<reference evidence="5 6" key="1">
    <citation type="submission" date="2020-03" db="EMBL/GenBank/DDBJ databases">
        <title>Isolation of cellulose-producing strains, genome characterization and application of the synthesized cellulose films as an economical and sustainable material for piezoelectric sensor construction.</title>
        <authorList>
            <person name="Mangayil R.K."/>
        </authorList>
    </citation>
    <scope>NUCLEOTIDE SEQUENCE [LARGE SCALE GENOMIC DNA]</scope>
    <source>
        <strain evidence="5 6">ENS 9a1a</strain>
    </source>
</reference>
<dbReference type="InterPro" id="IPR044068">
    <property type="entry name" value="CB"/>
</dbReference>
<dbReference type="GO" id="GO:0006310">
    <property type="term" value="P:DNA recombination"/>
    <property type="evidence" value="ECO:0007669"/>
    <property type="project" value="UniProtKB-KW"/>
</dbReference>
<dbReference type="InterPro" id="IPR013762">
    <property type="entry name" value="Integrase-like_cat_sf"/>
</dbReference>
<dbReference type="KEGG" id="kre:GWK63_08225"/>
<dbReference type="Pfam" id="PF00589">
    <property type="entry name" value="Phage_integrase"/>
    <property type="match status" value="1"/>
</dbReference>
<accession>A0A181CAZ4</accession>
<dbReference type="AlphaFoldDB" id="A0A181CAZ4"/>
<dbReference type="PROSITE" id="PS51898">
    <property type="entry name" value="TYR_RECOMBINASE"/>
    <property type="match status" value="1"/>
</dbReference>